<keyword evidence="3 7" id="KW-1133">Transmembrane helix</keyword>
<evidence type="ECO:0000256" key="4">
    <source>
        <dbReference type="ARBA" id="ARBA00023136"/>
    </source>
</evidence>
<evidence type="ECO:0000256" key="7">
    <source>
        <dbReference type="SAM" id="Phobius"/>
    </source>
</evidence>
<protein>
    <recommendedName>
        <fullName evidence="8">Rhodopsin domain-containing protein</fullName>
    </recommendedName>
</protein>
<dbReference type="EMBL" id="MU839023">
    <property type="protein sequence ID" value="KAK1763953.1"/>
    <property type="molecule type" value="Genomic_DNA"/>
</dbReference>
<reference evidence="9" key="1">
    <citation type="submission" date="2023-06" db="EMBL/GenBank/DDBJ databases">
        <title>Genome-scale phylogeny and comparative genomics of the fungal order Sordariales.</title>
        <authorList>
            <consortium name="Lawrence Berkeley National Laboratory"/>
            <person name="Hensen N."/>
            <person name="Bonometti L."/>
            <person name="Westerberg I."/>
            <person name="Brannstrom I.O."/>
            <person name="Guillou S."/>
            <person name="Cros-Aarteil S."/>
            <person name="Calhoun S."/>
            <person name="Haridas S."/>
            <person name="Kuo A."/>
            <person name="Mondo S."/>
            <person name="Pangilinan J."/>
            <person name="Riley R."/>
            <person name="Labutti K."/>
            <person name="Andreopoulos B."/>
            <person name="Lipzen A."/>
            <person name="Chen C."/>
            <person name="Yanf M."/>
            <person name="Daum C."/>
            <person name="Ng V."/>
            <person name="Clum A."/>
            <person name="Steindorff A."/>
            <person name="Ohm R."/>
            <person name="Martin F."/>
            <person name="Silar P."/>
            <person name="Natvig D."/>
            <person name="Lalanne C."/>
            <person name="Gautier V."/>
            <person name="Ament-Velasquez S.L."/>
            <person name="Kruys A."/>
            <person name="Hutchinson M.I."/>
            <person name="Powell A.J."/>
            <person name="Barry K."/>
            <person name="Miller A.N."/>
            <person name="Grigoriev I.V."/>
            <person name="Debuchy R."/>
            <person name="Gladieux P."/>
            <person name="Thoren M.H."/>
            <person name="Johannesson H."/>
        </authorList>
    </citation>
    <scope>NUCLEOTIDE SEQUENCE</scope>
    <source>
        <strain evidence="9">8032-3</strain>
    </source>
</reference>
<dbReference type="Proteomes" id="UP001244011">
    <property type="component" value="Unassembled WGS sequence"/>
</dbReference>
<dbReference type="PANTHER" id="PTHR33048">
    <property type="entry name" value="PTH11-LIKE INTEGRAL MEMBRANE PROTEIN (AFU_ORTHOLOGUE AFUA_5G11245)"/>
    <property type="match status" value="1"/>
</dbReference>
<feature type="transmembrane region" description="Helical" evidence="7">
    <location>
        <begin position="204"/>
        <end position="226"/>
    </location>
</feature>
<evidence type="ECO:0000259" key="8">
    <source>
        <dbReference type="Pfam" id="PF20684"/>
    </source>
</evidence>
<evidence type="ECO:0000313" key="10">
    <source>
        <dbReference type="Proteomes" id="UP001244011"/>
    </source>
</evidence>
<feature type="domain" description="Rhodopsin" evidence="8">
    <location>
        <begin position="28"/>
        <end position="261"/>
    </location>
</feature>
<dbReference type="AlphaFoldDB" id="A0AAJ0BV51"/>
<feature type="transmembrane region" description="Helical" evidence="7">
    <location>
        <begin position="121"/>
        <end position="142"/>
    </location>
</feature>
<feature type="transmembrane region" description="Helical" evidence="7">
    <location>
        <begin position="238"/>
        <end position="261"/>
    </location>
</feature>
<comment type="subcellular location">
    <subcellularLocation>
        <location evidence="1">Membrane</location>
        <topology evidence="1">Multi-pass membrane protein</topology>
    </subcellularLocation>
</comment>
<feature type="transmembrane region" description="Helical" evidence="7">
    <location>
        <begin position="13"/>
        <end position="32"/>
    </location>
</feature>
<dbReference type="GeneID" id="85315054"/>
<feature type="transmembrane region" description="Helical" evidence="7">
    <location>
        <begin position="89"/>
        <end position="114"/>
    </location>
</feature>
<accession>A0AAJ0BV51</accession>
<evidence type="ECO:0000256" key="3">
    <source>
        <dbReference type="ARBA" id="ARBA00022989"/>
    </source>
</evidence>
<feature type="region of interest" description="Disordered" evidence="6">
    <location>
        <begin position="269"/>
        <end position="303"/>
    </location>
</feature>
<dbReference type="PANTHER" id="PTHR33048:SF42">
    <property type="entry name" value="INTEGRAL MEMBRANE PROTEIN"/>
    <property type="match status" value="1"/>
</dbReference>
<dbReference type="RefSeq" id="XP_060280166.1">
    <property type="nucleotide sequence ID" value="XM_060431867.1"/>
</dbReference>
<organism evidence="9 10">
    <name type="scientific">Phialemonium atrogriseum</name>
    <dbReference type="NCBI Taxonomy" id="1093897"/>
    <lineage>
        <taxon>Eukaryota</taxon>
        <taxon>Fungi</taxon>
        <taxon>Dikarya</taxon>
        <taxon>Ascomycota</taxon>
        <taxon>Pezizomycotina</taxon>
        <taxon>Sordariomycetes</taxon>
        <taxon>Sordariomycetidae</taxon>
        <taxon>Cephalothecales</taxon>
        <taxon>Cephalothecaceae</taxon>
        <taxon>Phialemonium</taxon>
    </lineage>
</organism>
<dbReference type="Pfam" id="PF20684">
    <property type="entry name" value="Fung_rhodopsin"/>
    <property type="match status" value="1"/>
</dbReference>
<name>A0AAJ0BV51_9PEZI</name>
<evidence type="ECO:0000256" key="6">
    <source>
        <dbReference type="SAM" id="MobiDB-lite"/>
    </source>
</evidence>
<dbReference type="GO" id="GO:0016020">
    <property type="term" value="C:membrane"/>
    <property type="evidence" value="ECO:0007669"/>
    <property type="project" value="UniProtKB-SubCell"/>
</dbReference>
<feature type="transmembrane region" description="Helical" evidence="7">
    <location>
        <begin position="44"/>
        <end position="69"/>
    </location>
</feature>
<keyword evidence="2 7" id="KW-0812">Transmembrane</keyword>
<dbReference type="InterPro" id="IPR049326">
    <property type="entry name" value="Rhodopsin_dom_fungi"/>
</dbReference>
<dbReference type="InterPro" id="IPR052337">
    <property type="entry name" value="SAT4-like"/>
</dbReference>
<keyword evidence="10" id="KW-1185">Reference proteome</keyword>
<sequence>MSFPQHTPQRATASQWVLVPLAAIALGLRIYCKCTRSRGVWIDDHVLVFAWVCLLIAVSLRTDAMAVASGRAVFEVEPSIQPRIGKLNAISGVFAIGAAMLSKTSFALTLLRVLFGRLRPLLWFIVVSMNVALFLSVLFVLIQCKPVEKGWNPTIPGSCWPASVAVRFGLFSSIYSTVMDFVLAGIAWRVIWGLTMKLREKIGVAVGMSMGVFAGITGVVKCIYLSRLDFCKSLFELYIWEAAEIAVTIMAASVPVLRVFVVEKARHGPRQHTRSPAGSGRWCRSRAGLSRTSARRRENPCRP</sequence>
<evidence type="ECO:0000256" key="2">
    <source>
        <dbReference type="ARBA" id="ARBA00022692"/>
    </source>
</evidence>
<evidence type="ECO:0000256" key="1">
    <source>
        <dbReference type="ARBA" id="ARBA00004141"/>
    </source>
</evidence>
<feature type="transmembrane region" description="Helical" evidence="7">
    <location>
        <begin position="170"/>
        <end position="192"/>
    </location>
</feature>
<evidence type="ECO:0000313" key="9">
    <source>
        <dbReference type="EMBL" id="KAK1763953.1"/>
    </source>
</evidence>
<comment type="similarity">
    <text evidence="5">Belongs to the SAT4 family.</text>
</comment>
<proteinExistence type="inferred from homology"/>
<gene>
    <name evidence="9" type="ORF">QBC33DRAFT_596211</name>
</gene>
<comment type="caution">
    <text evidence="9">The sequence shown here is derived from an EMBL/GenBank/DDBJ whole genome shotgun (WGS) entry which is preliminary data.</text>
</comment>
<evidence type="ECO:0000256" key="5">
    <source>
        <dbReference type="ARBA" id="ARBA00038359"/>
    </source>
</evidence>
<keyword evidence="4 7" id="KW-0472">Membrane</keyword>